<accession>W4KDN2</accession>
<dbReference type="Proteomes" id="UP000030671">
    <property type="component" value="Unassembled WGS sequence"/>
</dbReference>
<dbReference type="KEGG" id="hir:HETIRDRAFT_432933"/>
<evidence type="ECO:0000313" key="1">
    <source>
        <dbReference type="EMBL" id="ETW83903.1"/>
    </source>
</evidence>
<gene>
    <name evidence="1" type="ORF">HETIRDRAFT_432933</name>
</gene>
<organism evidence="1 2">
    <name type="scientific">Heterobasidion irregulare (strain TC 32-1)</name>
    <dbReference type="NCBI Taxonomy" id="747525"/>
    <lineage>
        <taxon>Eukaryota</taxon>
        <taxon>Fungi</taxon>
        <taxon>Dikarya</taxon>
        <taxon>Basidiomycota</taxon>
        <taxon>Agaricomycotina</taxon>
        <taxon>Agaricomycetes</taxon>
        <taxon>Russulales</taxon>
        <taxon>Bondarzewiaceae</taxon>
        <taxon>Heterobasidion</taxon>
        <taxon>Heterobasidion annosum species complex</taxon>
    </lineage>
</organism>
<reference evidence="1 2" key="1">
    <citation type="journal article" date="2012" name="New Phytol.">
        <title>Insight into trade-off between wood decay and parasitism from the genome of a fungal forest pathogen.</title>
        <authorList>
            <person name="Olson A."/>
            <person name="Aerts A."/>
            <person name="Asiegbu F."/>
            <person name="Belbahri L."/>
            <person name="Bouzid O."/>
            <person name="Broberg A."/>
            <person name="Canback B."/>
            <person name="Coutinho P.M."/>
            <person name="Cullen D."/>
            <person name="Dalman K."/>
            <person name="Deflorio G."/>
            <person name="van Diepen L.T."/>
            <person name="Dunand C."/>
            <person name="Duplessis S."/>
            <person name="Durling M."/>
            <person name="Gonthier P."/>
            <person name="Grimwood J."/>
            <person name="Fossdal C.G."/>
            <person name="Hansson D."/>
            <person name="Henrissat B."/>
            <person name="Hietala A."/>
            <person name="Himmelstrand K."/>
            <person name="Hoffmeister D."/>
            <person name="Hogberg N."/>
            <person name="James T.Y."/>
            <person name="Karlsson M."/>
            <person name="Kohler A."/>
            <person name="Kues U."/>
            <person name="Lee Y.H."/>
            <person name="Lin Y.C."/>
            <person name="Lind M."/>
            <person name="Lindquist E."/>
            <person name="Lombard V."/>
            <person name="Lucas S."/>
            <person name="Lunden K."/>
            <person name="Morin E."/>
            <person name="Murat C."/>
            <person name="Park J."/>
            <person name="Raffaello T."/>
            <person name="Rouze P."/>
            <person name="Salamov A."/>
            <person name="Schmutz J."/>
            <person name="Solheim H."/>
            <person name="Stahlberg J."/>
            <person name="Velez H."/>
            <person name="de Vries R.P."/>
            <person name="Wiebenga A."/>
            <person name="Woodward S."/>
            <person name="Yakovlev I."/>
            <person name="Garbelotto M."/>
            <person name="Martin F."/>
            <person name="Grigoriev I.V."/>
            <person name="Stenlid J."/>
        </authorList>
    </citation>
    <scope>NUCLEOTIDE SEQUENCE [LARGE SCALE GENOMIC DNA]</scope>
    <source>
        <strain evidence="1 2">TC 32-1</strain>
    </source>
</reference>
<dbReference type="HOGENOM" id="CLU_2133817_0_0_1"/>
<dbReference type="EMBL" id="KI925456">
    <property type="protein sequence ID" value="ETW83903.1"/>
    <property type="molecule type" value="Genomic_DNA"/>
</dbReference>
<keyword evidence="2" id="KW-1185">Reference proteome</keyword>
<dbReference type="AlphaFoldDB" id="W4KDN2"/>
<name>W4KDN2_HETIT</name>
<dbReference type="RefSeq" id="XP_009543633.1">
    <property type="nucleotide sequence ID" value="XM_009545338.1"/>
</dbReference>
<dbReference type="InParanoid" id="W4KDN2"/>
<proteinExistence type="predicted"/>
<dbReference type="GeneID" id="20674639"/>
<protein>
    <submittedName>
        <fullName evidence="1">Uncharacterized protein</fullName>
    </submittedName>
</protein>
<evidence type="ECO:0000313" key="2">
    <source>
        <dbReference type="Proteomes" id="UP000030671"/>
    </source>
</evidence>
<sequence length="113" mass="12320">MSTPCISPVLAPMHSLPCHAVLKTQPCASTLHVQSSHRPSASLIRTRSAQRTSSRVIQPPSPLHLHRERANLFGLVSHHIALPISFHVDQKESICGQRRGVEGNRGQCPDGPL</sequence>